<protein>
    <recommendedName>
        <fullName evidence="7">Phosphate-specific transport system accessory protein PhoU</fullName>
    </recommendedName>
</protein>
<gene>
    <name evidence="9" type="ORF">SAMN06295981_2382</name>
</gene>
<dbReference type="InterPro" id="IPR038078">
    <property type="entry name" value="PhoU-like_sf"/>
</dbReference>
<dbReference type="Proteomes" id="UP000193309">
    <property type="component" value="Unassembled WGS sequence"/>
</dbReference>
<evidence type="ECO:0000256" key="2">
    <source>
        <dbReference type="ARBA" id="ARBA00008107"/>
    </source>
</evidence>
<dbReference type="AlphaFoldDB" id="A0A1X7K929"/>
<evidence type="ECO:0000259" key="8">
    <source>
        <dbReference type="Pfam" id="PF01895"/>
    </source>
</evidence>
<sequence>MGLMRIAYREHLDNFAHDLIVMCDTVRSIMTNASAALLDAALEPAEDAISCAEPLEEIRTRCEDRAVQLLALEGPVARDLRQVVSSIYIVEDFDRMAALAIHIAKAARRRHPEHAIPVQLLGYFKEMARLVEEMGEKTRDILVDPNADVALVLNEDDDAIDDLNEYMLTMLTMREWEHTTREAVDVALLSRYYERYADHCVNVAARIVYLTSGLTPDEYTEKQERDRADADIAARFAELERQFSDRGHRPPPAG</sequence>
<keyword evidence="10" id="KW-1185">Reference proteome</keyword>
<evidence type="ECO:0000256" key="7">
    <source>
        <dbReference type="PIRNR" id="PIRNR003107"/>
    </source>
</evidence>
<dbReference type="GO" id="GO:0045936">
    <property type="term" value="P:negative regulation of phosphate metabolic process"/>
    <property type="evidence" value="ECO:0007669"/>
    <property type="project" value="InterPro"/>
</dbReference>
<keyword evidence="6 7" id="KW-0592">Phosphate transport</keyword>
<dbReference type="SUPFAM" id="SSF109755">
    <property type="entry name" value="PhoU-like"/>
    <property type="match status" value="1"/>
</dbReference>
<dbReference type="Pfam" id="PF01895">
    <property type="entry name" value="PhoU"/>
    <property type="match status" value="2"/>
</dbReference>
<comment type="similarity">
    <text evidence="2 7">Belongs to the PhoU family.</text>
</comment>
<keyword evidence="4 7" id="KW-0813">Transport</keyword>
<comment type="subunit">
    <text evidence="3 7">Homodimer.</text>
</comment>
<dbReference type="InterPro" id="IPR028366">
    <property type="entry name" value="PhoU"/>
</dbReference>
<dbReference type="GO" id="GO:0030643">
    <property type="term" value="P:intracellular phosphate ion homeostasis"/>
    <property type="evidence" value="ECO:0007669"/>
    <property type="project" value="InterPro"/>
</dbReference>
<dbReference type="PIRSF" id="PIRSF003107">
    <property type="entry name" value="PhoU"/>
    <property type="match status" value="1"/>
</dbReference>
<evidence type="ECO:0000256" key="6">
    <source>
        <dbReference type="ARBA" id="ARBA00022592"/>
    </source>
</evidence>
<evidence type="ECO:0000256" key="4">
    <source>
        <dbReference type="ARBA" id="ARBA00022448"/>
    </source>
</evidence>
<dbReference type="GO" id="GO:0005737">
    <property type="term" value="C:cytoplasm"/>
    <property type="evidence" value="ECO:0007669"/>
    <property type="project" value="UniProtKB-SubCell"/>
</dbReference>
<feature type="domain" description="PhoU" evidence="8">
    <location>
        <begin position="22"/>
        <end position="106"/>
    </location>
</feature>
<feature type="domain" description="PhoU" evidence="8">
    <location>
        <begin position="125"/>
        <end position="206"/>
    </location>
</feature>
<reference evidence="10" key="1">
    <citation type="submission" date="2017-04" db="EMBL/GenBank/DDBJ databases">
        <authorList>
            <person name="Varghese N."/>
            <person name="Submissions S."/>
        </authorList>
    </citation>
    <scope>NUCLEOTIDE SEQUENCE [LARGE SCALE GENOMIC DNA]</scope>
    <source>
        <strain evidence="10">VDS</strain>
    </source>
</reference>
<comment type="subcellular location">
    <subcellularLocation>
        <location evidence="1 7">Cytoplasm</location>
    </subcellularLocation>
</comment>
<accession>A0A1X7K929</accession>
<dbReference type="FunFam" id="1.20.58.220:FF:000004">
    <property type="entry name" value="Phosphate-specific transport system accessory protein PhoU"/>
    <property type="match status" value="1"/>
</dbReference>
<dbReference type="STRING" id="1610489.SAMN06295981_2382"/>
<dbReference type="Gene3D" id="1.20.58.220">
    <property type="entry name" value="Phosphate transport system protein phou homolog 2, domain 2"/>
    <property type="match status" value="1"/>
</dbReference>
<dbReference type="GO" id="GO:0006817">
    <property type="term" value="P:phosphate ion transport"/>
    <property type="evidence" value="ECO:0007669"/>
    <property type="project" value="UniProtKB-KW"/>
</dbReference>
<evidence type="ECO:0000313" key="9">
    <source>
        <dbReference type="EMBL" id="SMG37622.1"/>
    </source>
</evidence>
<keyword evidence="5 7" id="KW-0963">Cytoplasm</keyword>
<dbReference type="PANTHER" id="PTHR42930">
    <property type="entry name" value="PHOSPHATE-SPECIFIC TRANSPORT SYSTEM ACCESSORY PROTEIN PHOU"/>
    <property type="match status" value="1"/>
</dbReference>
<evidence type="ECO:0000256" key="1">
    <source>
        <dbReference type="ARBA" id="ARBA00004496"/>
    </source>
</evidence>
<proteinExistence type="inferred from homology"/>
<organism evidence="9 10">
    <name type="scientific">Corynebacterium pollutisoli</name>
    <dbReference type="NCBI Taxonomy" id="1610489"/>
    <lineage>
        <taxon>Bacteria</taxon>
        <taxon>Bacillati</taxon>
        <taxon>Actinomycetota</taxon>
        <taxon>Actinomycetes</taxon>
        <taxon>Mycobacteriales</taxon>
        <taxon>Corynebacteriaceae</taxon>
        <taxon>Corynebacterium</taxon>
    </lineage>
</organism>
<dbReference type="PANTHER" id="PTHR42930:SF3">
    <property type="entry name" value="PHOSPHATE-SPECIFIC TRANSPORT SYSTEM ACCESSORY PROTEIN PHOU"/>
    <property type="match status" value="1"/>
</dbReference>
<dbReference type="NCBIfam" id="TIGR02135">
    <property type="entry name" value="phoU_full"/>
    <property type="match status" value="1"/>
</dbReference>
<dbReference type="InterPro" id="IPR026022">
    <property type="entry name" value="PhoU_dom"/>
</dbReference>
<evidence type="ECO:0000256" key="3">
    <source>
        <dbReference type="ARBA" id="ARBA00011738"/>
    </source>
</evidence>
<name>A0A1X7K929_9CORY</name>
<comment type="function">
    <text evidence="7">Plays a role in the regulation of phosphate uptake.</text>
</comment>
<dbReference type="EMBL" id="FXAR01000010">
    <property type="protein sequence ID" value="SMG37622.1"/>
    <property type="molecule type" value="Genomic_DNA"/>
</dbReference>
<evidence type="ECO:0000256" key="5">
    <source>
        <dbReference type="ARBA" id="ARBA00022490"/>
    </source>
</evidence>
<evidence type="ECO:0000313" key="10">
    <source>
        <dbReference type="Proteomes" id="UP000193309"/>
    </source>
</evidence>